<proteinExistence type="predicted"/>
<evidence type="ECO:0000313" key="2">
    <source>
        <dbReference type="EMBL" id="SDI84591.1"/>
    </source>
</evidence>
<dbReference type="GO" id="GO:0061503">
    <property type="term" value="F:tRNA threonylcarbamoyladenosine dehydratase"/>
    <property type="evidence" value="ECO:0007669"/>
    <property type="project" value="TreeGrafter"/>
</dbReference>
<dbReference type="AlphaFoldDB" id="A0A1G8NWD0"/>
<keyword evidence="3" id="KW-1185">Reference proteome</keyword>
<dbReference type="PANTHER" id="PTHR43267">
    <property type="entry name" value="TRNA THREONYLCARBAMOYLADENOSINE DEHYDRATASE"/>
    <property type="match status" value="1"/>
</dbReference>
<dbReference type="PANTHER" id="PTHR43267:SF1">
    <property type="entry name" value="TRNA THREONYLCARBAMOYLADENOSINE DEHYDRATASE"/>
    <property type="match status" value="1"/>
</dbReference>
<evidence type="ECO:0000259" key="1">
    <source>
        <dbReference type="Pfam" id="PF00899"/>
    </source>
</evidence>
<dbReference type="RefSeq" id="WP_176786012.1">
    <property type="nucleotide sequence ID" value="NZ_FNCY01000037.1"/>
</dbReference>
<sequence>MKLSIRIAAPVMERLRRYHLAAGKHAEALSYVWARAVERKGEILVLVPHNAPLKLFAPDCFVRQTAGNVQLCPDVLNGMLIGFAASDFNCLINVHDHWFDETTTFSSTDDRDDLVFDRYLRRSFEPMLLQHPHIGPVRRIHNLSLVLAQKGVEARLVNTRSKRRFLKATKFSVIGEQFERPVIGIRGNASVADDMFTRQKDFITPDKQDMLANLSVALVGCGGLGSILAESLARCGVGSMLLIDDDELSLSNLNRWQGGCHKDIGQPKSKILAANLKRMFPALCVSALVSSLYATEAEQFLVGADIVVAGVDNDEARYFLNRLCLQYQIPYFDAGVDVTIEPDSPDFRARFFAIVPGVTACLECTQIELYQRQKTLDAYQDVVTAEARRNAGYVTEQPEISAPNVYAINQRSASLLGMELLNYICGWQPMATSILESWKSGIHERLSRKVFPEPPHPSCPICGYYAGVGDAEKLPRPRAFALAALQHLDGCIDVGSLSANASL</sequence>
<protein>
    <submittedName>
        <fullName evidence="2">ThiF family protein</fullName>
    </submittedName>
</protein>
<dbReference type="SUPFAM" id="SSF69572">
    <property type="entry name" value="Activating enzymes of the ubiquitin-like proteins"/>
    <property type="match status" value="1"/>
</dbReference>
<dbReference type="GO" id="GO:0008641">
    <property type="term" value="F:ubiquitin-like modifier activating enzyme activity"/>
    <property type="evidence" value="ECO:0007669"/>
    <property type="project" value="InterPro"/>
</dbReference>
<evidence type="ECO:0000313" key="3">
    <source>
        <dbReference type="Proteomes" id="UP000198607"/>
    </source>
</evidence>
<dbReference type="InterPro" id="IPR000594">
    <property type="entry name" value="ThiF_NAD_FAD-bd"/>
</dbReference>
<accession>A0A1G8NWD0</accession>
<name>A0A1G8NWD0_9RHOO</name>
<dbReference type="Pfam" id="PF00899">
    <property type="entry name" value="ThiF"/>
    <property type="match status" value="1"/>
</dbReference>
<dbReference type="InterPro" id="IPR045886">
    <property type="entry name" value="ThiF/MoeB/HesA"/>
</dbReference>
<feature type="domain" description="THIF-type NAD/FAD binding fold" evidence="1">
    <location>
        <begin position="198"/>
        <end position="433"/>
    </location>
</feature>
<organism evidence="2 3">
    <name type="scientific">Propionivibrio dicarboxylicus</name>
    <dbReference type="NCBI Taxonomy" id="83767"/>
    <lineage>
        <taxon>Bacteria</taxon>
        <taxon>Pseudomonadati</taxon>
        <taxon>Pseudomonadota</taxon>
        <taxon>Betaproteobacteria</taxon>
        <taxon>Rhodocyclales</taxon>
        <taxon>Rhodocyclaceae</taxon>
        <taxon>Propionivibrio</taxon>
    </lineage>
</organism>
<dbReference type="STRING" id="83767.SAMN05660652_04125"/>
<dbReference type="EMBL" id="FNCY01000037">
    <property type="protein sequence ID" value="SDI84591.1"/>
    <property type="molecule type" value="Genomic_DNA"/>
</dbReference>
<dbReference type="GO" id="GO:0061504">
    <property type="term" value="P:cyclic threonylcarbamoyladenosine biosynthetic process"/>
    <property type="evidence" value="ECO:0007669"/>
    <property type="project" value="TreeGrafter"/>
</dbReference>
<dbReference type="Gene3D" id="3.40.50.720">
    <property type="entry name" value="NAD(P)-binding Rossmann-like Domain"/>
    <property type="match status" value="1"/>
</dbReference>
<dbReference type="Proteomes" id="UP000198607">
    <property type="component" value="Unassembled WGS sequence"/>
</dbReference>
<dbReference type="InterPro" id="IPR035985">
    <property type="entry name" value="Ubiquitin-activating_enz"/>
</dbReference>
<reference evidence="2 3" key="1">
    <citation type="submission" date="2016-10" db="EMBL/GenBank/DDBJ databases">
        <authorList>
            <person name="de Groot N.N."/>
        </authorList>
    </citation>
    <scope>NUCLEOTIDE SEQUENCE [LARGE SCALE GENOMIC DNA]</scope>
    <source>
        <strain evidence="2 3">DSM 5885</strain>
    </source>
</reference>
<gene>
    <name evidence="2" type="ORF">SAMN05660652_04125</name>
</gene>